<evidence type="ECO:0000256" key="4">
    <source>
        <dbReference type="ARBA" id="ARBA00004536"/>
    </source>
</evidence>
<keyword evidence="14 22" id="KW-0130">Cell adhesion</keyword>
<dbReference type="GO" id="GO:0001841">
    <property type="term" value="P:neural tube formation"/>
    <property type="evidence" value="ECO:0007669"/>
    <property type="project" value="UniProtKB-ARBA"/>
</dbReference>
<keyword evidence="8 22" id="KW-0812">Transmembrane</keyword>
<feature type="region of interest" description="Disordered" evidence="24">
    <location>
        <begin position="327"/>
        <end position="388"/>
    </location>
</feature>
<evidence type="ECO:0000256" key="3">
    <source>
        <dbReference type="ARBA" id="ARBA00004496"/>
    </source>
</evidence>
<dbReference type="PANTHER" id="PTHR24027:SF319">
    <property type="entry name" value="CADHERIN-1"/>
    <property type="match status" value="1"/>
</dbReference>
<dbReference type="InterPro" id="IPR039808">
    <property type="entry name" value="Cadherin"/>
</dbReference>
<protein>
    <recommendedName>
        <fullName evidence="20">Cadherin-1</fullName>
    </recommendedName>
</protein>
<evidence type="ECO:0000256" key="13">
    <source>
        <dbReference type="ARBA" id="ARBA00022837"/>
    </source>
</evidence>
<dbReference type="GO" id="GO:0016339">
    <property type="term" value="P:calcium-dependent cell-cell adhesion via plasma membrane cell adhesion molecules"/>
    <property type="evidence" value="ECO:0007669"/>
    <property type="project" value="TreeGrafter"/>
</dbReference>
<gene>
    <name evidence="27" type="ORF">D9C73_000119</name>
</gene>
<dbReference type="InterPro" id="IPR027397">
    <property type="entry name" value="Catenin-bd_sf"/>
</dbReference>
<dbReference type="GO" id="GO:0016342">
    <property type="term" value="C:catenin complex"/>
    <property type="evidence" value="ECO:0007669"/>
    <property type="project" value="TreeGrafter"/>
</dbReference>
<dbReference type="GO" id="GO:0045296">
    <property type="term" value="F:cadherin binding"/>
    <property type="evidence" value="ECO:0007669"/>
    <property type="project" value="TreeGrafter"/>
</dbReference>
<evidence type="ECO:0000256" key="21">
    <source>
        <dbReference type="PROSITE-ProRule" id="PRU00043"/>
    </source>
</evidence>
<evidence type="ECO:0000256" key="23">
    <source>
        <dbReference type="RuleBase" id="RU004357"/>
    </source>
</evidence>
<dbReference type="FunFam" id="2.60.40.60:FF:000095">
    <property type="entry name" value="Cadherin 13"/>
    <property type="match status" value="1"/>
</dbReference>
<dbReference type="PROSITE" id="PS00232">
    <property type="entry name" value="CADHERIN_1"/>
    <property type="match status" value="3"/>
</dbReference>
<dbReference type="Pfam" id="PF00028">
    <property type="entry name" value="Cadherin"/>
    <property type="match status" value="4"/>
</dbReference>
<dbReference type="InterPro" id="IPR000233">
    <property type="entry name" value="Cadherin_Y-type_LIR"/>
</dbReference>
<keyword evidence="13 21" id="KW-0106">Calcium</keyword>
<dbReference type="GO" id="GO:0007498">
    <property type="term" value="P:mesoderm development"/>
    <property type="evidence" value="ECO:0007669"/>
    <property type="project" value="UniProtKB-ARBA"/>
</dbReference>
<dbReference type="InterPro" id="IPR015919">
    <property type="entry name" value="Cadherin-like_sf"/>
</dbReference>
<keyword evidence="9" id="KW-0479">Metal-binding</keyword>
<keyword evidence="28" id="KW-1185">Reference proteome</keyword>
<dbReference type="FunFam" id="2.60.40.60:FF:000019">
    <property type="entry name" value="Cadherin 2"/>
    <property type="match status" value="1"/>
</dbReference>
<dbReference type="GO" id="GO:0007156">
    <property type="term" value="P:homophilic cell adhesion via plasma membrane adhesion molecules"/>
    <property type="evidence" value="ECO:0007669"/>
    <property type="project" value="InterPro"/>
</dbReference>
<dbReference type="GO" id="GO:0030010">
    <property type="term" value="P:establishment of cell polarity"/>
    <property type="evidence" value="ECO:0007669"/>
    <property type="project" value="UniProtKB-ARBA"/>
</dbReference>
<evidence type="ECO:0000256" key="25">
    <source>
        <dbReference type="SAM" id="Phobius"/>
    </source>
</evidence>
<dbReference type="GO" id="GO:0005509">
    <property type="term" value="F:calcium ion binding"/>
    <property type="evidence" value="ECO:0007669"/>
    <property type="project" value="UniProtKB-UniRule"/>
</dbReference>
<evidence type="ECO:0000256" key="8">
    <source>
        <dbReference type="ARBA" id="ARBA00022692"/>
    </source>
</evidence>
<dbReference type="InterPro" id="IPR020894">
    <property type="entry name" value="Cadherin_CS"/>
</dbReference>
<sequence length="1432" mass="159173">MTNENTMHQEWRVPAISLNVVALFFLRLAPKESKHKRAEGFKVTWRKRDRNGTSYRTRKEESINQWCVLPIPLPLQVCTCGTDQDFTIVPGKQTVLVTINGYTVQPPLCIWTALVYRSDFRLLPPITLFPHTKQTCQRLLKPSKDLLPKRPMALFHYTVTVHAGRSLGQPSKRTTRLMSLRSLRNVPIQISRRVNCCVLCCFVQFNDTESSEKSYELTTGNVTQQYVSAHARLHPKHSGCYGDRCTIGLGPPALKTVEMVLRVQPNKKHFASHVSCTFMELMFFRVDIIFVIVRWSLDAYRCDRSLKPFPLQIFLTAIIKETGGVGEVETGQEDTGGVGEVETGQEDTGGVGRVETGQEDTGGVGRVETGQEDTGGVGEVEMGREDTGGSSEFAAGLSPVAVAGSGTQKLGEILPGRSLGPKTTTESEEKFLRVNSLCDHRSQSQFLTIKRTFRAAGLTLWKQRRHDDERRRNIRLFGRKLTVLQTFTGRNIKRGQMGAARFAPLGVIMIIFQPIRRGNDECYGQRNSWADVGSTDCQFFRGNWSLSSMCTWIQVRHVDHQSRHTGPKAGLDAGKRKRPLPATATCRKKEKKINKESKVENLAPVPVDFIGCPDNTGFSFNSDDSSFMIQKDGTLKVIAPVSLHEGHRDFFIHAMDSQGGKIILLVKVLYDENYHQQQLTEVDSDTNIEVPVVYFPKSSEGLRRRKRDWVIPELSVAENHRGPYPYKISQIRSNEDEKKKIFYSITGPGADQPPLGLFHIDRDTGNLYISQPLDREKQAKYTFHAHAVAQDSGQAEEPMDIVVKIIDQNDNKPVFNQDTYLGEVPEASPESYEVIKVNATDIDEPNNDNSDIRYFIEDQDPKLPSDNLFGINEINGVIRVKAPGLDREKYPKYTLTVKAADMKGNGLESRAKVILTVTDSNDHAPAFTETSYAASVPENKLDAQVIKVSVTDGDEPHSPAWNAKFKIVAGDPDGLFTVKTGNNKNEGIITTAKGLDFEKTSKHTLLVAVENEIPFATPLPTATATVVVNVEDVNEAPIFNPIVKLVTKMEDLPVDSEVVQYTAHDPDTARKQKVMYKILRDPAGWLSVDKETGLIKVKSLMDRESSFVKDNKYTALISAYDNDEVPATGTGTLMITLDDVNDNAPTIEERKIKLCNKNPAPQYLTVTDKDGPGFAAPYRVSLHGMSKSNWTAKMNGTKTGIILNLATDLPGGDYTVVLKVGDNQGLEQDSTIHAEVCDCSGEEVICQGYVAAGTSLPVILGILGGILLLLLLVLLLLLFARRRTVEKKEPLLQDDDIRDNIYYYDEEGGGEDDQDYDLSVLHRGLDNRPEVFRNDVVPNFMPAPQYRPRPANPEEIGNFIDDNLKAADNDPTAPPYDSLLVFDYEGGGSDAGSLSSLNSSSSGDQDYDCLGEWGPRFKKLADMYGGGEDDML</sequence>
<dbReference type="FunFam" id="2.60.40.60:FF:000011">
    <property type="entry name" value="Cadherin 1"/>
    <property type="match status" value="1"/>
</dbReference>
<dbReference type="SMART" id="SM01055">
    <property type="entry name" value="Cadherin_pro"/>
    <property type="match status" value="1"/>
</dbReference>
<feature type="domain" description="Cadherin" evidence="26">
    <location>
        <begin position="1040"/>
        <end position="1147"/>
    </location>
</feature>
<dbReference type="GO" id="GO:0008013">
    <property type="term" value="F:beta-catenin binding"/>
    <property type="evidence" value="ECO:0007669"/>
    <property type="project" value="TreeGrafter"/>
</dbReference>
<dbReference type="Pfam" id="PF08758">
    <property type="entry name" value="Cadherin_pro"/>
    <property type="match status" value="1"/>
</dbReference>
<reference evidence="27 28" key="1">
    <citation type="submission" date="2019-01" db="EMBL/GenBank/DDBJ databases">
        <title>Genome Assembly of Collichthys lucidus.</title>
        <authorList>
            <person name="Cai M."/>
            <person name="Xiao S."/>
        </authorList>
    </citation>
    <scope>NUCLEOTIDE SEQUENCE [LARGE SCALE GENOMIC DNA]</scope>
    <source>
        <strain evidence="27">JT15FE1705JMU</strain>
        <tissue evidence="27">Muscle</tissue>
    </source>
</reference>
<evidence type="ECO:0000256" key="10">
    <source>
        <dbReference type="ARBA" id="ARBA00022729"/>
    </source>
</evidence>
<dbReference type="Pfam" id="PF01049">
    <property type="entry name" value="CADH_Y-type_LIR"/>
    <property type="match status" value="1"/>
</dbReference>
<dbReference type="GO" id="GO:0044331">
    <property type="term" value="P:cell-cell adhesion mediated by cadherin"/>
    <property type="evidence" value="ECO:0007669"/>
    <property type="project" value="TreeGrafter"/>
</dbReference>
<keyword evidence="19" id="KW-0325">Glycoprotein</keyword>
<evidence type="ECO:0000256" key="18">
    <source>
        <dbReference type="ARBA" id="ARBA00023136"/>
    </source>
</evidence>
<evidence type="ECO:0000256" key="12">
    <source>
        <dbReference type="ARBA" id="ARBA00022753"/>
    </source>
</evidence>
<dbReference type="GO" id="GO:0005912">
    <property type="term" value="C:adherens junction"/>
    <property type="evidence" value="ECO:0007669"/>
    <property type="project" value="UniProtKB-SubCell"/>
</dbReference>
<dbReference type="GO" id="GO:0005794">
    <property type="term" value="C:Golgi apparatus"/>
    <property type="evidence" value="ECO:0007669"/>
    <property type="project" value="UniProtKB-SubCell"/>
</dbReference>
<dbReference type="STRING" id="240159.A0A4U5TX01"/>
<dbReference type="Gene3D" id="2.60.40.60">
    <property type="entry name" value="Cadherins"/>
    <property type="match status" value="6"/>
</dbReference>
<keyword evidence="17" id="KW-0333">Golgi apparatus</keyword>
<dbReference type="CDD" id="cd11304">
    <property type="entry name" value="Cadherin_repeat"/>
    <property type="match status" value="3"/>
</dbReference>
<evidence type="ECO:0000256" key="11">
    <source>
        <dbReference type="ARBA" id="ARBA00022737"/>
    </source>
</evidence>
<keyword evidence="11" id="KW-0677">Repeat</keyword>
<keyword evidence="7" id="KW-0963">Cytoplasm</keyword>
<keyword evidence="10" id="KW-0732">Signal</keyword>
<dbReference type="InterPro" id="IPR014868">
    <property type="entry name" value="Cadherin_pro_dom"/>
</dbReference>
<evidence type="ECO:0000256" key="17">
    <source>
        <dbReference type="ARBA" id="ARBA00023034"/>
    </source>
</evidence>
<keyword evidence="16 25" id="KW-1133">Transmembrane helix</keyword>
<dbReference type="GO" id="GO:0000902">
    <property type="term" value="P:cell morphogenesis"/>
    <property type="evidence" value="ECO:0007669"/>
    <property type="project" value="TreeGrafter"/>
</dbReference>
<dbReference type="GO" id="GO:0007398">
    <property type="term" value="P:ectoderm development"/>
    <property type="evidence" value="ECO:0007669"/>
    <property type="project" value="UniProtKB-ARBA"/>
</dbReference>
<dbReference type="GO" id="GO:0055113">
    <property type="term" value="P:epiboly involved in gastrulation with mouth forming second"/>
    <property type="evidence" value="ECO:0007669"/>
    <property type="project" value="UniProtKB-ARBA"/>
</dbReference>
<evidence type="ECO:0000256" key="14">
    <source>
        <dbReference type="ARBA" id="ARBA00022889"/>
    </source>
</evidence>
<evidence type="ECO:0000256" key="15">
    <source>
        <dbReference type="ARBA" id="ARBA00022949"/>
    </source>
</evidence>
<evidence type="ECO:0000256" key="16">
    <source>
        <dbReference type="ARBA" id="ARBA00022989"/>
    </source>
</evidence>
<dbReference type="GO" id="GO:0007043">
    <property type="term" value="P:cell-cell junction assembly"/>
    <property type="evidence" value="ECO:0007669"/>
    <property type="project" value="TreeGrafter"/>
</dbReference>
<evidence type="ECO:0000256" key="2">
    <source>
        <dbReference type="ARBA" id="ARBA00004251"/>
    </source>
</evidence>
<dbReference type="FunFam" id="2.60.40.60:FF:000022">
    <property type="entry name" value="Cadherin 2"/>
    <property type="match status" value="1"/>
</dbReference>
<dbReference type="EMBL" id="CM014078">
    <property type="protein sequence ID" value="TKS66063.1"/>
    <property type="molecule type" value="Genomic_DNA"/>
</dbReference>
<proteinExistence type="predicted"/>
<feature type="domain" description="Cadherin" evidence="26">
    <location>
        <begin position="816"/>
        <end position="927"/>
    </location>
</feature>
<dbReference type="GO" id="GO:0042074">
    <property type="term" value="P:cell migration involved in gastrulation"/>
    <property type="evidence" value="ECO:0007669"/>
    <property type="project" value="UniProtKB-ARBA"/>
</dbReference>
<keyword evidence="6" id="KW-1003">Cell membrane</keyword>
<evidence type="ECO:0000313" key="28">
    <source>
        <dbReference type="Proteomes" id="UP000298787"/>
    </source>
</evidence>
<feature type="transmembrane region" description="Helical" evidence="25">
    <location>
        <begin position="1256"/>
        <end position="1279"/>
    </location>
</feature>
<keyword evidence="12" id="KW-0967">Endosome</keyword>
<keyword evidence="15" id="KW-0965">Cell junction</keyword>
<dbReference type="InterPro" id="IPR002126">
    <property type="entry name" value="Cadherin-like_dom"/>
</dbReference>
<comment type="function">
    <text evidence="23">Cadherins are calcium-dependent cell adhesion proteins.</text>
</comment>
<dbReference type="FunFam" id="4.10.900.10:FF:000001">
    <property type="entry name" value="Cadherin 2"/>
    <property type="match status" value="1"/>
</dbReference>
<evidence type="ECO:0000256" key="9">
    <source>
        <dbReference type="ARBA" id="ARBA00022723"/>
    </source>
</evidence>
<dbReference type="GO" id="GO:0005768">
    <property type="term" value="C:endosome"/>
    <property type="evidence" value="ECO:0007669"/>
    <property type="project" value="UniProtKB-SubCell"/>
</dbReference>
<feature type="domain" description="Cadherin" evidence="26">
    <location>
        <begin position="708"/>
        <end position="815"/>
    </location>
</feature>
<dbReference type="GO" id="GO:0001764">
    <property type="term" value="P:neuron migration"/>
    <property type="evidence" value="ECO:0007669"/>
    <property type="project" value="UniProtKB-ARBA"/>
</dbReference>
<dbReference type="PRINTS" id="PR00205">
    <property type="entry name" value="CADHERIN"/>
</dbReference>
<dbReference type="Gene3D" id="4.10.900.10">
    <property type="entry name" value="TCF3-CBD (Catenin binding domain)"/>
    <property type="match status" value="1"/>
</dbReference>
<dbReference type="SMART" id="SM00112">
    <property type="entry name" value="CA"/>
    <property type="match status" value="4"/>
</dbReference>
<evidence type="ECO:0000256" key="19">
    <source>
        <dbReference type="ARBA" id="ARBA00023180"/>
    </source>
</evidence>
<dbReference type="GO" id="GO:0060027">
    <property type="term" value="P:convergent extension involved in gastrulation"/>
    <property type="evidence" value="ECO:0007669"/>
    <property type="project" value="UniProtKB-ARBA"/>
</dbReference>
<accession>A0A4U5TX01</accession>
<evidence type="ECO:0000256" key="22">
    <source>
        <dbReference type="RuleBase" id="RU003318"/>
    </source>
</evidence>
<name>A0A4U5TX01_COLLU</name>
<evidence type="ECO:0000256" key="6">
    <source>
        <dbReference type="ARBA" id="ARBA00022475"/>
    </source>
</evidence>
<evidence type="ECO:0000256" key="7">
    <source>
        <dbReference type="ARBA" id="ARBA00022490"/>
    </source>
</evidence>
<organism evidence="27 28">
    <name type="scientific">Collichthys lucidus</name>
    <name type="common">Big head croaker</name>
    <name type="synonym">Sciaena lucida</name>
    <dbReference type="NCBI Taxonomy" id="240159"/>
    <lineage>
        <taxon>Eukaryota</taxon>
        <taxon>Metazoa</taxon>
        <taxon>Chordata</taxon>
        <taxon>Craniata</taxon>
        <taxon>Vertebrata</taxon>
        <taxon>Euteleostomi</taxon>
        <taxon>Actinopterygii</taxon>
        <taxon>Neopterygii</taxon>
        <taxon>Teleostei</taxon>
        <taxon>Neoteleostei</taxon>
        <taxon>Acanthomorphata</taxon>
        <taxon>Eupercaria</taxon>
        <taxon>Sciaenidae</taxon>
        <taxon>Collichthys</taxon>
    </lineage>
</organism>
<feature type="domain" description="Cadherin" evidence="26">
    <location>
        <begin position="928"/>
        <end position="1039"/>
    </location>
</feature>
<dbReference type="SUPFAM" id="SSF49313">
    <property type="entry name" value="Cadherin-like"/>
    <property type="match status" value="6"/>
</dbReference>
<dbReference type="Proteomes" id="UP000298787">
    <property type="component" value="Chromosome 1"/>
</dbReference>
<evidence type="ECO:0000313" key="27">
    <source>
        <dbReference type="EMBL" id="TKS66063.1"/>
    </source>
</evidence>
<evidence type="ECO:0000259" key="26">
    <source>
        <dbReference type="PROSITE" id="PS50268"/>
    </source>
</evidence>
<comment type="subcellular location">
    <subcellularLocation>
        <location evidence="4">Cell junction</location>
        <location evidence="4">Adherens junction</location>
    </subcellularLocation>
    <subcellularLocation>
        <location evidence="2 22">Cell membrane</location>
        <topology evidence="2 22">Single-pass type I membrane protein</topology>
    </subcellularLocation>
    <subcellularLocation>
        <location evidence="3">Cytoplasm</location>
    </subcellularLocation>
    <subcellularLocation>
        <location evidence="1">Endosome</location>
    </subcellularLocation>
    <subcellularLocation>
        <location evidence="5">Golgi apparatus</location>
        <location evidence="5">trans-Golgi network</location>
    </subcellularLocation>
</comment>
<evidence type="ECO:0000256" key="1">
    <source>
        <dbReference type="ARBA" id="ARBA00004177"/>
    </source>
</evidence>
<evidence type="ECO:0000256" key="24">
    <source>
        <dbReference type="SAM" id="MobiDB-lite"/>
    </source>
</evidence>
<keyword evidence="18 25" id="KW-0472">Membrane</keyword>
<dbReference type="PROSITE" id="PS50268">
    <property type="entry name" value="CADHERIN_2"/>
    <property type="match status" value="4"/>
</dbReference>
<dbReference type="PANTHER" id="PTHR24027">
    <property type="entry name" value="CADHERIN-23"/>
    <property type="match status" value="1"/>
</dbReference>
<evidence type="ECO:0000256" key="5">
    <source>
        <dbReference type="ARBA" id="ARBA00004601"/>
    </source>
</evidence>
<evidence type="ECO:0000256" key="20">
    <source>
        <dbReference type="ARBA" id="ARBA00023893"/>
    </source>
</evidence>
<dbReference type="GO" id="GO:0034332">
    <property type="term" value="P:adherens junction organization"/>
    <property type="evidence" value="ECO:0007669"/>
    <property type="project" value="UniProtKB-ARBA"/>
</dbReference>
<dbReference type="FunFam" id="2.60.40.60:FF:000031">
    <property type="entry name" value="Cadherin 3"/>
    <property type="match status" value="1"/>
</dbReference>